<proteinExistence type="inferred from homology"/>
<evidence type="ECO:0000256" key="2">
    <source>
        <dbReference type="SAM" id="Coils"/>
    </source>
</evidence>
<gene>
    <name evidence="4" type="ORF">DBT_0241</name>
</gene>
<dbReference type="GO" id="GO:0015562">
    <property type="term" value="F:efflux transmembrane transporter activity"/>
    <property type="evidence" value="ECO:0007669"/>
    <property type="project" value="TreeGrafter"/>
</dbReference>
<feature type="coiled-coil region" evidence="2">
    <location>
        <begin position="42"/>
        <end position="69"/>
    </location>
</feature>
<dbReference type="Gene3D" id="2.40.420.20">
    <property type="match status" value="1"/>
</dbReference>
<dbReference type="SUPFAM" id="SSF111369">
    <property type="entry name" value="HlyD-like secretion proteins"/>
    <property type="match status" value="1"/>
</dbReference>
<dbReference type="GO" id="GO:1990281">
    <property type="term" value="C:efflux pump complex"/>
    <property type="evidence" value="ECO:0007669"/>
    <property type="project" value="TreeGrafter"/>
</dbReference>
<reference evidence="4 5" key="1">
    <citation type="submission" date="2016-06" db="EMBL/GenBank/DDBJ databases">
        <title>Respiratory ammonification of nitrate coupled to the oxidation of elemental sulfur in deep-sea autotrophic thermophilic bacteria.</title>
        <authorList>
            <person name="Slobodkina G.B."/>
            <person name="Mardanov A.V."/>
            <person name="Ravin N.V."/>
            <person name="Frolova A.A."/>
            <person name="Viryasiv M.B."/>
            <person name="Chernyh N.A."/>
            <person name="Bonch-Osmolovskaya E.A."/>
            <person name="Slobodkin A.I."/>
        </authorList>
    </citation>
    <scope>NUCLEOTIDE SEQUENCE [LARGE SCALE GENOMIC DNA]</scope>
    <source>
        <strain evidence="4 5">S69</strain>
    </source>
</reference>
<dbReference type="Proteomes" id="UP000093080">
    <property type="component" value="Unassembled WGS sequence"/>
</dbReference>
<evidence type="ECO:0000259" key="3">
    <source>
        <dbReference type="Pfam" id="PF25954"/>
    </source>
</evidence>
<keyword evidence="5" id="KW-1185">Reference proteome</keyword>
<dbReference type="STRING" id="1156395.DBT_0241"/>
<evidence type="ECO:0000256" key="1">
    <source>
        <dbReference type="ARBA" id="ARBA00009477"/>
    </source>
</evidence>
<dbReference type="AlphaFoldDB" id="A0A1B9F979"/>
<dbReference type="InterPro" id="IPR058792">
    <property type="entry name" value="Beta-barrel_RND_2"/>
</dbReference>
<dbReference type="Gene3D" id="1.10.287.470">
    <property type="entry name" value="Helix hairpin bin"/>
    <property type="match status" value="1"/>
</dbReference>
<protein>
    <submittedName>
        <fullName evidence="4">Efflux transporter, RND family, MFP subunit, AcrA/E family</fullName>
    </submittedName>
</protein>
<accession>A0A1B9F979</accession>
<name>A0A1B9F979_9BACT</name>
<keyword evidence="2" id="KW-0175">Coiled coil</keyword>
<sequence>MNPIIPMPRHYDRFKRLFNEEAATKDEFDRAKADYLAVKNRLSAFDARIKAVDEEIKALNNELRYLVIKSPVSGWVTKRTVDPGSFVGPGAHLFDIDSKEEGFWFVASLNESLLNKVREGDEVFLSIEQAAGLKVLRISRVIPKVDVHTHTFKVKLDLPGNNLKSGMYGKIWIRTGEKKGLIVPLEAVVKRGGIKGVYVVDKDGQIHWRVVTVGELYLRGSKGLFPWSEELEPSGNQFEQVALISSGIVPGAKIIVSNLFEVREGMSLE</sequence>
<dbReference type="PANTHER" id="PTHR30469:SF15">
    <property type="entry name" value="HLYD FAMILY OF SECRETION PROTEINS"/>
    <property type="match status" value="1"/>
</dbReference>
<dbReference type="NCBIfam" id="TIGR01730">
    <property type="entry name" value="RND_mfp"/>
    <property type="match status" value="1"/>
</dbReference>
<evidence type="ECO:0000313" key="5">
    <source>
        <dbReference type="Proteomes" id="UP000093080"/>
    </source>
</evidence>
<dbReference type="RefSeq" id="WP_161939880.1">
    <property type="nucleotide sequence ID" value="NZ_MAGO01000001.1"/>
</dbReference>
<comment type="similarity">
    <text evidence="1">Belongs to the membrane fusion protein (MFP) (TC 8.A.1) family.</text>
</comment>
<dbReference type="EMBL" id="MAGO01000001">
    <property type="protein sequence ID" value="OCC16424.1"/>
    <property type="molecule type" value="Genomic_DNA"/>
</dbReference>
<dbReference type="Gene3D" id="2.40.50.100">
    <property type="match status" value="1"/>
</dbReference>
<dbReference type="Gene3D" id="2.40.30.170">
    <property type="match status" value="1"/>
</dbReference>
<comment type="caution">
    <text evidence="4">The sequence shown here is derived from an EMBL/GenBank/DDBJ whole genome shotgun (WGS) entry which is preliminary data.</text>
</comment>
<organism evidence="4 5">
    <name type="scientific">Dissulfuribacter thermophilus</name>
    <dbReference type="NCBI Taxonomy" id="1156395"/>
    <lineage>
        <taxon>Bacteria</taxon>
        <taxon>Pseudomonadati</taxon>
        <taxon>Thermodesulfobacteriota</taxon>
        <taxon>Dissulfuribacteria</taxon>
        <taxon>Dissulfuribacterales</taxon>
        <taxon>Dissulfuribacteraceae</taxon>
        <taxon>Dissulfuribacter</taxon>
    </lineage>
</organism>
<feature type="domain" description="CusB-like beta-barrel" evidence="3">
    <location>
        <begin position="104"/>
        <end position="173"/>
    </location>
</feature>
<dbReference type="Pfam" id="PF25954">
    <property type="entry name" value="Beta-barrel_RND_2"/>
    <property type="match status" value="1"/>
</dbReference>
<dbReference type="PANTHER" id="PTHR30469">
    <property type="entry name" value="MULTIDRUG RESISTANCE PROTEIN MDTA"/>
    <property type="match status" value="1"/>
</dbReference>
<dbReference type="InterPro" id="IPR006143">
    <property type="entry name" value="RND_pump_MFP"/>
</dbReference>
<evidence type="ECO:0000313" key="4">
    <source>
        <dbReference type="EMBL" id="OCC16424.1"/>
    </source>
</evidence>